<dbReference type="InterPro" id="IPR010273">
    <property type="entry name" value="DUF881"/>
</dbReference>
<dbReference type="Proteomes" id="UP000002218">
    <property type="component" value="Chromosome"/>
</dbReference>
<proteinExistence type="inferred from homology"/>
<evidence type="ECO:0000313" key="5">
    <source>
        <dbReference type="EMBL" id="ACV80304.1"/>
    </source>
</evidence>
<sequence>MSEPQAPPPASPEPEPGPGPGVPPTRTPGRWSGAGAHLLIAALCALLGFAVVLQVQRTASGDALATARPDDLVQILDELQRREDDLNTEIAGLQDSLARLQRSGQSSEEALAEAQRQAQALGILTGTVPATGPGVSISITDPDRRVTPEVLLDAIQELRNAGAEAFQVGTVRIGVDSAFTGSGGSVSLDGTGLTAPYTITAIGDPPTLAAALAIPGGVLDTVRRAGGTMEVTQADSVVVDALRQAREPLYARPAP</sequence>
<dbReference type="KEGG" id="nml:Namu_4012"/>
<reference evidence="6" key="1">
    <citation type="submission" date="2009-09" db="EMBL/GenBank/DDBJ databases">
        <title>The complete genome of Nakamurella multipartita DSM 44233.</title>
        <authorList>
            <consortium name="US DOE Joint Genome Institute (JGI-PGF)"/>
            <person name="Lucas S."/>
            <person name="Copeland A."/>
            <person name="Lapidus A."/>
            <person name="Glavina del Rio T."/>
            <person name="Dalin E."/>
            <person name="Tice H."/>
            <person name="Bruce D."/>
            <person name="Goodwin L."/>
            <person name="Pitluck S."/>
            <person name="Kyrpides N."/>
            <person name="Mavromatis K."/>
            <person name="Ivanova N."/>
            <person name="Ovchinnikova G."/>
            <person name="Sims D."/>
            <person name="Meincke L."/>
            <person name="Brettin T."/>
            <person name="Detter J.C."/>
            <person name="Han C."/>
            <person name="Larimer F."/>
            <person name="Land M."/>
            <person name="Hauser L."/>
            <person name="Markowitz V."/>
            <person name="Cheng J.-F."/>
            <person name="Hugenholtz P."/>
            <person name="Woyke T."/>
            <person name="Wu D."/>
            <person name="Klenk H.-P."/>
            <person name="Eisen J.A."/>
        </authorList>
    </citation>
    <scope>NUCLEOTIDE SEQUENCE [LARGE SCALE GENOMIC DNA]</scope>
    <source>
        <strain evidence="6">ATCC 700099 / DSM 44233 / CIP 104796 / JCM 9543 / NBRC 105858 / Y-104</strain>
    </source>
</reference>
<protein>
    <recommendedName>
        <fullName evidence="7">Division initiation protein</fullName>
    </recommendedName>
</protein>
<comment type="similarity">
    <text evidence="1">Belongs to the UPF0749 family.</text>
</comment>
<evidence type="ECO:0000256" key="1">
    <source>
        <dbReference type="ARBA" id="ARBA00009108"/>
    </source>
</evidence>
<evidence type="ECO:0000256" key="4">
    <source>
        <dbReference type="SAM" id="Phobius"/>
    </source>
</evidence>
<evidence type="ECO:0000313" key="6">
    <source>
        <dbReference type="Proteomes" id="UP000002218"/>
    </source>
</evidence>
<feature type="region of interest" description="Disordered" evidence="3">
    <location>
        <begin position="1"/>
        <end position="30"/>
    </location>
</feature>
<reference evidence="5 6" key="2">
    <citation type="journal article" date="2010" name="Stand. Genomic Sci.">
        <title>Complete genome sequence of Nakamurella multipartita type strain (Y-104).</title>
        <authorList>
            <person name="Tice H."/>
            <person name="Mayilraj S."/>
            <person name="Sims D."/>
            <person name="Lapidus A."/>
            <person name="Nolan M."/>
            <person name="Lucas S."/>
            <person name="Glavina Del Rio T."/>
            <person name="Copeland A."/>
            <person name="Cheng J.F."/>
            <person name="Meincke L."/>
            <person name="Bruce D."/>
            <person name="Goodwin L."/>
            <person name="Pitluck S."/>
            <person name="Ivanova N."/>
            <person name="Mavromatis K."/>
            <person name="Ovchinnikova G."/>
            <person name="Pati A."/>
            <person name="Chen A."/>
            <person name="Palaniappan K."/>
            <person name="Land M."/>
            <person name="Hauser L."/>
            <person name="Chang Y.J."/>
            <person name="Jeffries C.D."/>
            <person name="Detter J.C."/>
            <person name="Brettin T."/>
            <person name="Rohde M."/>
            <person name="Goker M."/>
            <person name="Bristow J."/>
            <person name="Eisen J.A."/>
            <person name="Markowitz V."/>
            <person name="Hugenholtz P."/>
            <person name="Kyrpides N.C."/>
            <person name="Klenk H.P."/>
            <person name="Chen F."/>
        </authorList>
    </citation>
    <scope>NUCLEOTIDE SEQUENCE [LARGE SCALE GENOMIC DNA]</scope>
    <source>
        <strain evidence="6">ATCC 700099 / DSM 44233 / CIP 104796 / JCM 9543 / NBRC 105858 / Y-104</strain>
    </source>
</reference>
<keyword evidence="4" id="KW-1133">Transmembrane helix</keyword>
<dbReference type="PANTHER" id="PTHR37313:SF2">
    <property type="entry name" value="UPF0749 PROTEIN YLXX"/>
    <property type="match status" value="1"/>
</dbReference>
<gene>
    <name evidence="5" type="ordered locus">Namu_4012</name>
</gene>
<feature type="transmembrane region" description="Helical" evidence="4">
    <location>
        <begin position="34"/>
        <end position="53"/>
    </location>
</feature>
<dbReference type="Gene3D" id="3.30.70.1880">
    <property type="entry name" value="Protein of unknown function DUF881"/>
    <property type="match status" value="1"/>
</dbReference>
<dbReference type="Pfam" id="PF05949">
    <property type="entry name" value="DUF881"/>
    <property type="match status" value="1"/>
</dbReference>
<keyword evidence="2" id="KW-0175">Coiled coil</keyword>
<dbReference type="FunCoup" id="C8XHK1">
    <property type="interactions" value="1"/>
</dbReference>
<dbReference type="PANTHER" id="PTHR37313">
    <property type="entry name" value="UPF0749 PROTEIN RV1825"/>
    <property type="match status" value="1"/>
</dbReference>
<dbReference type="STRING" id="479431.Namu_4012"/>
<feature type="coiled-coil region" evidence="2">
    <location>
        <begin position="76"/>
        <end position="117"/>
    </location>
</feature>
<keyword evidence="6" id="KW-1185">Reference proteome</keyword>
<evidence type="ECO:0000256" key="2">
    <source>
        <dbReference type="SAM" id="Coils"/>
    </source>
</evidence>
<accession>C8XHK1</accession>
<dbReference type="GO" id="GO:0005886">
    <property type="term" value="C:plasma membrane"/>
    <property type="evidence" value="ECO:0007669"/>
    <property type="project" value="TreeGrafter"/>
</dbReference>
<dbReference type="AlphaFoldDB" id="C8XHK1"/>
<feature type="compositionally biased region" description="Pro residues" evidence="3">
    <location>
        <begin position="1"/>
        <end position="26"/>
    </location>
</feature>
<evidence type="ECO:0000256" key="3">
    <source>
        <dbReference type="SAM" id="MobiDB-lite"/>
    </source>
</evidence>
<evidence type="ECO:0008006" key="7">
    <source>
        <dbReference type="Google" id="ProtNLM"/>
    </source>
</evidence>
<keyword evidence="4" id="KW-0812">Transmembrane</keyword>
<dbReference type="InParanoid" id="C8XHK1"/>
<dbReference type="eggNOG" id="COG3879">
    <property type="taxonomic scope" value="Bacteria"/>
</dbReference>
<dbReference type="HOGENOM" id="CLU_040273_0_2_11"/>
<dbReference type="RefSeq" id="WP_015749129.1">
    <property type="nucleotide sequence ID" value="NC_013235.1"/>
</dbReference>
<dbReference type="OrthoDB" id="3211287at2"/>
<dbReference type="EMBL" id="CP001737">
    <property type="protein sequence ID" value="ACV80304.1"/>
    <property type="molecule type" value="Genomic_DNA"/>
</dbReference>
<name>C8XHK1_NAKMY</name>
<organism evidence="5 6">
    <name type="scientific">Nakamurella multipartita (strain ATCC 700099 / DSM 44233 / CIP 104796 / JCM 9543 / NBRC 105858 / Y-104)</name>
    <name type="common">Microsphaera multipartita</name>
    <dbReference type="NCBI Taxonomy" id="479431"/>
    <lineage>
        <taxon>Bacteria</taxon>
        <taxon>Bacillati</taxon>
        <taxon>Actinomycetota</taxon>
        <taxon>Actinomycetes</taxon>
        <taxon>Nakamurellales</taxon>
        <taxon>Nakamurellaceae</taxon>
        <taxon>Nakamurella</taxon>
    </lineage>
</organism>
<keyword evidence="4" id="KW-0472">Membrane</keyword>